<dbReference type="Proteomes" id="UP001590951">
    <property type="component" value="Unassembled WGS sequence"/>
</dbReference>
<feature type="domain" description="Helix-turn-helix" evidence="1">
    <location>
        <begin position="2"/>
        <end position="50"/>
    </location>
</feature>
<dbReference type="InterPro" id="IPR041657">
    <property type="entry name" value="HTH_17"/>
</dbReference>
<evidence type="ECO:0000313" key="2">
    <source>
        <dbReference type="EMBL" id="KAL2051022.1"/>
    </source>
</evidence>
<reference evidence="2 3" key="1">
    <citation type="submission" date="2024-09" db="EMBL/GenBank/DDBJ databases">
        <title>Rethinking Asexuality: The Enigmatic Case of Functional Sexual Genes in Lepraria (Stereocaulaceae).</title>
        <authorList>
            <person name="Doellman M."/>
            <person name="Sun Y."/>
            <person name="Barcenas-Pena A."/>
            <person name="Lumbsch H.T."/>
            <person name="Grewe F."/>
        </authorList>
    </citation>
    <scope>NUCLEOTIDE SEQUENCE [LARGE SCALE GENOMIC DNA]</scope>
    <source>
        <strain evidence="2 3">Grewe 0041</strain>
    </source>
</reference>
<organism evidence="2 3">
    <name type="scientific">Lepraria finkii</name>
    <dbReference type="NCBI Taxonomy" id="1340010"/>
    <lineage>
        <taxon>Eukaryota</taxon>
        <taxon>Fungi</taxon>
        <taxon>Dikarya</taxon>
        <taxon>Ascomycota</taxon>
        <taxon>Pezizomycotina</taxon>
        <taxon>Lecanoromycetes</taxon>
        <taxon>OSLEUM clade</taxon>
        <taxon>Lecanoromycetidae</taxon>
        <taxon>Lecanorales</taxon>
        <taxon>Lecanorineae</taxon>
        <taxon>Stereocaulaceae</taxon>
        <taxon>Lepraria</taxon>
    </lineage>
</organism>
<proteinExistence type="predicted"/>
<evidence type="ECO:0000313" key="3">
    <source>
        <dbReference type="Proteomes" id="UP001590951"/>
    </source>
</evidence>
<dbReference type="Pfam" id="PF12728">
    <property type="entry name" value="HTH_17"/>
    <property type="match status" value="1"/>
</dbReference>
<name>A0ABR4AZE2_9LECA</name>
<dbReference type="EMBL" id="JBHFEH010000040">
    <property type="protein sequence ID" value="KAL2051022.1"/>
    <property type="molecule type" value="Genomic_DNA"/>
</dbReference>
<sequence>MYLTIPAACATAGLGRSSIYDALKAGHVRAVKAGKRTLIETDSLRGWLASLPAYKPTIGAGAA</sequence>
<protein>
    <recommendedName>
        <fullName evidence="1">Helix-turn-helix domain-containing protein</fullName>
    </recommendedName>
</protein>
<evidence type="ECO:0000259" key="1">
    <source>
        <dbReference type="Pfam" id="PF12728"/>
    </source>
</evidence>
<gene>
    <name evidence="2" type="ORF">ABVK25_008768</name>
</gene>
<comment type="caution">
    <text evidence="2">The sequence shown here is derived from an EMBL/GenBank/DDBJ whole genome shotgun (WGS) entry which is preliminary data.</text>
</comment>
<accession>A0ABR4AZE2</accession>
<keyword evidence="3" id="KW-1185">Reference proteome</keyword>